<keyword evidence="1" id="KW-1188">Viral release from host cell</keyword>
<dbReference type="Pfam" id="PF04586">
    <property type="entry name" value="Peptidase_S78"/>
    <property type="match status" value="1"/>
</dbReference>
<organism evidence="5 6">
    <name type="scientific">Komagataeibacter xylinus</name>
    <name type="common">Gluconacetobacter xylinus</name>
    <dbReference type="NCBI Taxonomy" id="28448"/>
    <lineage>
        <taxon>Bacteria</taxon>
        <taxon>Pseudomonadati</taxon>
        <taxon>Pseudomonadota</taxon>
        <taxon>Alphaproteobacteria</taxon>
        <taxon>Acetobacterales</taxon>
        <taxon>Acetobacteraceae</taxon>
        <taxon>Komagataeibacter</taxon>
    </lineage>
</organism>
<gene>
    <name evidence="5" type="ORF">FMA36_13940</name>
</gene>
<dbReference type="AlphaFoldDB" id="A0A857FQH7"/>
<sequence>MRTVSPARFAKMAWECRKRGSTSRLSDLRVVRSFITKLDAPQDAGETRQLRYTITTDAVDRMQDVISADGWDLKSYLQNPVVLWGHDHDLVIGKAIDISRAGNGLDATVQFQPSDMPIVGGWADYAFRSGMTGFIRATSVGFRPLEWDFTEDEERDGDSWFPGIDFKRQELTEFSVVSVPANPEALLAPDATVAGAGGKSLENPGARPDTASIDVARAHLRATRARRFALPA</sequence>
<evidence type="ECO:0000256" key="2">
    <source>
        <dbReference type="ARBA" id="ARBA00022670"/>
    </source>
</evidence>
<reference evidence="5 6" key="1">
    <citation type="journal article" date="2020" name="Carbohydr. Polym.">
        <title>Characterization and optimization of production of bacterial cellulose from strain CGMCC 17276 based on whole-genome analysis.</title>
        <authorList>
            <person name="Lu T."/>
            <person name="Gao H."/>
            <person name="Liao B."/>
            <person name="Wu J."/>
            <person name="Zhang W."/>
            <person name="Huang J."/>
            <person name="Liu M."/>
            <person name="Huang J."/>
            <person name="Chang Z."/>
            <person name="Jin M."/>
            <person name="Yi Z."/>
            <person name="Jiang D."/>
        </authorList>
    </citation>
    <scope>NUCLEOTIDE SEQUENCE [LARGE SCALE GENOMIC DNA]</scope>
    <source>
        <strain evidence="5 6">CGMCC 17276</strain>
    </source>
</reference>
<protein>
    <submittedName>
        <fullName evidence="5">Peptidase</fullName>
    </submittedName>
</protein>
<dbReference type="GO" id="GO:0008233">
    <property type="term" value="F:peptidase activity"/>
    <property type="evidence" value="ECO:0007669"/>
    <property type="project" value="UniProtKB-KW"/>
</dbReference>
<keyword evidence="2" id="KW-0645">Protease</keyword>
<keyword evidence="3" id="KW-0378">Hydrolase</keyword>
<dbReference type="OrthoDB" id="360430at2"/>
<dbReference type="GO" id="GO:0006508">
    <property type="term" value="P:proteolysis"/>
    <property type="evidence" value="ECO:0007669"/>
    <property type="project" value="UniProtKB-KW"/>
</dbReference>
<feature type="domain" description="Prohead serine protease" evidence="4">
    <location>
        <begin position="53"/>
        <end position="186"/>
    </location>
</feature>
<dbReference type="EMBL" id="CP041348">
    <property type="protein sequence ID" value="QHC36452.1"/>
    <property type="molecule type" value="Genomic_DNA"/>
</dbReference>
<accession>A0A857FQH7</accession>
<dbReference type="InterPro" id="IPR054613">
    <property type="entry name" value="Peptidase_S78_dom"/>
</dbReference>
<dbReference type="RefSeq" id="WP_159262925.1">
    <property type="nucleotide sequence ID" value="NZ_CP041348.1"/>
</dbReference>
<proteinExistence type="predicted"/>
<evidence type="ECO:0000256" key="1">
    <source>
        <dbReference type="ARBA" id="ARBA00022612"/>
    </source>
</evidence>
<evidence type="ECO:0000256" key="3">
    <source>
        <dbReference type="ARBA" id="ARBA00022801"/>
    </source>
</evidence>
<dbReference type="Proteomes" id="UP000464674">
    <property type="component" value="Chromosome"/>
</dbReference>
<evidence type="ECO:0000313" key="6">
    <source>
        <dbReference type="Proteomes" id="UP000464674"/>
    </source>
</evidence>
<name>A0A857FQH7_KOMXY</name>
<evidence type="ECO:0000313" key="5">
    <source>
        <dbReference type="EMBL" id="QHC36452.1"/>
    </source>
</evidence>
<evidence type="ECO:0000259" key="4">
    <source>
        <dbReference type="Pfam" id="PF04586"/>
    </source>
</evidence>